<name>A0A6A1VRA1_9ROSI</name>
<evidence type="ECO:0000259" key="2">
    <source>
        <dbReference type="Pfam" id="PF00226"/>
    </source>
</evidence>
<dbReference type="AlphaFoldDB" id="A0A6A1VRA1"/>
<feature type="domain" description="J" evidence="2">
    <location>
        <begin position="70"/>
        <end position="133"/>
    </location>
</feature>
<accession>A0A6A1VRA1</accession>
<dbReference type="InterPro" id="IPR001623">
    <property type="entry name" value="DnaJ_domain"/>
</dbReference>
<evidence type="ECO:0000313" key="3">
    <source>
        <dbReference type="EMBL" id="KAB1214546.1"/>
    </source>
</evidence>
<proteinExistence type="predicted"/>
<dbReference type="InterPro" id="IPR053052">
    <property type="entry name" value="Imprinting_Balance_Reg"/>
</dbReference>
<evidence type="ECO:0000256" key="1">
    <source>
        <dbReference type="SAM" id="MobiDB-lite"/>
    </source>
</evidence>
<protein>
    <recommendedName>
        <fullName evidence="2">J domain-containing protein</fullName>
    </recommendedName>
</protein>
<dbReference type="SUPFAM" id="SSF46565">
    <property type="entry name" value="Chaperone J-domain"/>
    <property type="match status" value="1"/>
</dbReference>
<gene>
    <name evidence="3" type="ORF">CJ030_MR5G013411</name>
</gene>
<dbReference type="PANTHER" id="PTHR45496">
    <property type="entry name" value="CHAPERONE DNAJ-DOMAIN SUPERFAMILY PROTEIN"/>
    <property type="match status" value="1"/>
</dbReference>
<dbReference type="Proteomes" id="UP000516437">
    <property type="component" value="Chromosome 5"/>
</dbReference>
<sequence length="328" mass="36919">MERASTGREYEYFLGQAAHYLTLRDLTHCREYGLRAQKYDPRKTSPADQILAVADVLLAAGKRLRNGHLDYFSILQIRRSDSNDFQLIRSQFEKLSAILNPKDNGFAFSKDAFGLVRCAWTVLSHPEKKTWYESEIDEPEKSVESGEKKGTETFWTLCPYCYCMYEYEKVYEEYCLRCQNCGRGFHGVAVNKPAKGVLVEEGDGKEQYYCCWAYFPLGYGMGNGKNVNTSENQNDSVEVKNSGQGNVGSGGRSEPRNVKTKAGRITTKNVKTVARNTKKIMGRGMRSRRNEMGGVGFKIGEEMTGVGEGGLEFYEGDDDVFVAIVDTP</sequence>
<dbReference type="PANTHER" id="PTHR45496:SF12">
    <property type="entry name" value="J DOMAIN-CONTAINING PROTEIN"/>
    <property type="match status" value="1"/>
</dbReference>
<evidence type="ECO:0000313" key="4">
    <source>
        <dbReference type="Proteomes" id="UP000516437"/>
    </source>
</evidence>
<dbReference type="Pfam" id="PF00226">
    <property type="entry name" value="DnaJ"/>
    <property type="match status" value="1"/>
</dbReference>
<keyword evidence="4" id="KW-1185">Reference proteome</keyword>
<dbReference type="OrthoDB" id="977640at2759"/>
<dbReference type="EMBL" id="RXIC02000023">
    <property type="protein sequence ID" value="KAB1214546.1"/>
    <property type="molecule type" value="Genomic_DNA"/>
</dbReference>
<feature type="region of interest" description="Disordered" evidence="1">
    <location>
        <begin position="228"/>
        <end position="263"/>
    </location>
</feature>
<reference evidence="3 4" key="1">
    <citation type="journal article" date="2019" name="Plant Biotechnol. J.">
        <title>The red bayberry genome and genetic basis of sex determination.</title>
        <authorList>
            <person name="Jia H.M."/>
            <person name="Jia H.J."/>
            <person name="Cai Q.L."/>
            <person name="Wang Y."/>
            <person name="Zhao H.B."/>
            <person name="Yang W.F."/>
            <person name="Wang G.Y."/>
            <person name="Li Y.H."/>
            <person name="Zhan D.L."/>
            <person name="Shen Y.T."/>
            <person name="Niu Q.F."/>
            <person name="Chang L."/>
            <person name="Qiu J."/>
            <person name="Zhao L."/>
            <person name="Xie H.B."/>
            <person name="Fu W.Y."/>
            <person name="Jin J."/>
            <person name="Li X.W."/>
            <person name="Jiao Y."/>
            <person name="Zhou C.C."/>
            <person name="Tu T."/>
            <person name="Chai C.Y."/>
            <person name="Gao J.L."/>
            <person name="Fan L.J."/>
            <person name="van de Weg E."/>
            <person name="Wang J.Y."/>
            <person name="Gao Z.S."/>
        </authorList>
    </citation>
    <scope>NUCLEOTIDE SEQUENCE [LARGE SCALE GENOMIC DNA]</scope>
    <source>
        <tissue evidence="3">Leaves</tissue>
    </source>
</reference>
<comment type="caution">
    <text evidence="3">The sequence shown here is derived from an EMBL/GenBank/DDBJ whole genome shotgun (WGS) entry which is preliminary data.</text>
</comment>
<dbReference type="Gene3D" id="1.10.287.110">
    <property type="entry name" value="DnaJ domain"/>
    <property type="match status" value="1"/>
</dbReference>
<dbReference type="InterPro" id="IPR036869">
    <property type="entry name" value="J_dom_sf"/>
</dbReference>
<feature type="compositionally biased region" description="Polar residues" evidence="1">
    <location>
        <begin position="228"/>
        <end position="244"/>
    </location>
</feature>
<organism evidence="3 4">
    <name type="scientific">Morella rubra</name>
    <name type="common">Chinese bayberry</name>
    <dbReference type="NCBI Taxonomy" id="262757"/>
    <lineage>
        <taxon>Eukaryota</taxon>
        <taxon>Viridiplantae</taxon>
        <taxon>Streptophyta</taxon>
        <taxon>Embryophyta</taxon>
        <taxon>Tracheophyta</taxon>
        <taxon>Spermatophyta</taxon>
        <taxon>Magnoliopsida</taxon>
        <taxon>eudicotyledons</taxon>
        <taxon>Gunneridae</taxon>
        <taxon>Pentapetalae</taxon>
        <taxon>rosids</taxon>
        <taxon>fabids</taxon>
        <taxon>Fagales</taxon>
        <taxon>Myricaceae</taxon>
        <taxon>Morella</taxon>
    </lineage>
</organism>